<dbReference type="GO" id="GO:0005634">
    <property type="term" value="C:nucleus"/>
    <property type="evidence" value="ECO:0007669"/>
    <property type="project" value="UniProtKB-ARBA"/>
</dbReference>
<feature type="non-terminal residue" evidence="16">
    <location>
        <position position="1"/>
    </location>
</feature>
<evidence type="ECO:0000256" key="8">
    <source>
        <dbReference type="ARBA" id="ARBA00022884"/>
    </source>
</evidence>
<evidence type="ECO:0000256" key="4">
    <source>
        <dbReference type="ARBA" id="ARBA00022723"/>
    </source>
</evidence>
<dbReference type="InterPro" id="IPR039537">
    <property type="entry name" value="Retrotran_Ty1/copia-like"/>
</dbReference>
<dbReference type="VEuPathDB" id="FungiDB:VP01_666g2"/>
<keyword evidence="8" id="KW-0694">RNA-binding</keyword>
<keyword evidence="12" id="KW-0233">DNA recombination</keyword>
<keyword evidence="11" id="KW-0239">DNA-directed DNA polymerase</keyword>
<keyword evidence="1" id="KW-0815">Transposition</keyword>
<keyword evidence="7" id="KW-0460">Magnesium</keyword>
<evidence type="ECO:0000259" key="15">
    <source>
        <dbReference type="PROSITE" id="PS50994"/>
    </source>
</evidence>
<evidence type="ECO:0000256" key="10">
    <source>
        <dbReference type="ARBA" id="ARBA00022918"/>
    </source>
</evidence>
<name>A0A0L6UFQ2_9BASI</name>
<keyword evidence="4" id="KW-0479">Metal-binding</keyword>
<dbReference type="InterPro" id="IPR001584">
    <property type="entry name" value="Integrase_cat-core"/>
</dbReference>
<evidence type="ECO:0000256" key="3">
    <source>
        <dbReference type="ARBA" id="ARBA00022722"/>
    </source>
</evidence>
<dbReference type="GO" id="GO:0016787">
    <property type="term" value="F:hydrolase activity"/>
    <property type="evidence" value="ECO:0007669"/>
    <property type="project" value="UniProtKB-KW"/>
</dbReference>
<evidence type="ECO:0000256" key="6">
    <source>
        <dbReference type="ARBA" id="ARBA00022801"/>
    </source>
</evidence>
<dbReference type="InterPro" id="IPR012337">
    <property type="entry name" value="RNaseH-like_sf"/>
</dbReference>
<evidence type="ECO:0000256" key="5">
    <source>
        <dbReference type="ARBA" id="ARBA00022759"/>
    </source>
</evidence>
<dbReference type="PANTHER" id="PTHR42648">
    <property type="entry name" value="TRANSPOSASE, PUTATIVE-RELATED"/>
    <property type="match status" value="1"/>
</dbReference>
<keyword evidence="5" id="KW-0255">Endonuclease</keyword>
<dbReference type="SUPFAM" id="SSF53098">
    <property type="entry name" value="Ribonuclease H-like"/>
    <property type="match status" value="1"/>
</dbReference>
<proteinExistence type="predicted"/>
<dbReference type="GO" id="GO:0015074">
    <property type="term" value="P:DNA integration"/>
    <property type="evidence" value="ECO:0007669"/>
    <property type="project" value="UniProtKB-KW"/>
</dbReference>
<keyword evidence="3" id="KW-0540">Nuclease</keyword>
<keyword evidence="11" id="KW-0808">Transferase</keyword>
<evidence type="ECO:0000256" key="13">
    <source>
        <dbReference type="ARBA" id="ARBA00048173"/>
    </source>
</evidence>
<dbReference type="GO" id="GO:0004519">
    <property type="term" value="F:endonuclease activity"/>
    <property type="evidence" value="ECO:0007669"/>
    <property type="project" value="UniProtKB-KW"/>
</dbReference>
<dbReference type="GO" id="GO:0003723">
    <property type="term" value="F:RNA binding"/>
    <property type="evidence" value="ECO:0007669"/>
    <property type="project" value="UniProtKB-KW"/>
</dbReference>
<dbReference type="EMBL" id="LAVV01012017">
    <property type="protein sequence ID" value="KNZ47107.1"/>
    <property type="molecule type" value="Genomic_DNA"/>
</dbReference>
<dbReference type="AlphaFoldDB" id="A0A0L6UFQ2"/>
<evidence type="ECO:0000313" key="16">
    <source>
        <dbReference type="EMBL" id="KNZ47107.1"/>
    </source>
</evidence>
<comment type="caution">
    <text evidence="16">The sequence shown here is derived from an EMBL/GenBank/DDBJ whole genome shotgun (WGS) entry which is preliminary data.</text>
</comment>
<evidence type="ECO:0000256" key="1">
    <source>
        <dbReference type="ARBA" id="ARBA00022578"/>
    </source>
</evidence>
<protein>
    <recommendedName>
        <fullName evidence="15">Integrase catalytic domain-containing protein</fullName>
    </recommendedName>
</protein>
<keyword evidence="9" id="KW-0229">DNA integration</keyword>
<keyword evidence="2" id="KW-0548">Nucleotidyltransferase</keyword>
<sequence>CDIYMSLFFVKVVISCYDKSEFIGVIIFNYLLHQTQVLLNISNTFFLSFLQPSMSILDSGSSSHMVERIHFGLKEKGPLSFDSNIVSSFFTISYLFPKSLNNALFLDGHYESNLPVSLGHVSFCFVQTSIFPSKPFKELHFDLIGPVTPQSHRNHKYILKIVNTNTRFVAAVPIVSKAEILSTLSYIIEIESKRFVYYPSILHSDCRNEFKNVLAERFNSTLIESLRTVMLDSSLQGNLWSEVLSTCTLALNQIPTHKIKKSPFELFKGSTIPLEFFKPISDFGKLVGLNTKLKLYHIRLEDGRLVNSKSVKFLDFNTKNSELPDYEELLESLIKMTNLLNRRNLTALRGLINFNQQIPEETFGRILRERILQIKPIKCSHLTVGYNHL</sequence>
<evidence type="ECO:0000256" key="9">
    <source>
        <dbReference type="ARBA" id="ARBA00022908"/>
    </source>
</evidence>
<keyword evidence="10" id="KW-0695">RNA-directed DNA polymerase</keyword>
<dbReference type="GO" id="GO:0003964">
    <property type="term" value="F:RNA-directed DNA polymerase activity"/>
    <property type="evidence" value="ECO:0007669"/>
    <property type="project" value="UniProtKB-KW"/>
</dbReference>
<dbReference type="Proteomes" id="UP000037035">
    <property type="component" value="Unassembled WGS sequence"/>
</dbReference>
<dbReference type="GO" id="GO:0032196">
    <property type="term" value="P:transposition"/>
    <property type="evidence" value="ECO:0007669"/>
    <property type="project" value="UniProtKB-KW"/>
</dbReference>
<evidence type="ECO:0000256" key="7">
    <source>
        <dbReference type="ARBA" id="ARBA00022842"/>
    </source>
</evidence>
<dbReference type="PROSITE" id="PS50994">
    <property type="entry name" value="INTEGRASE"/>
    <property type="match status" value="1"/>
</dbReference>
<comment type="catalytic activity">
    <reaction evidence="13">
        <text>DNA(n) + a 2'-deoxyribonucleoside 5'-triphosphate = DNA(n+1) + diphosphate</text>
        <dbReference type="Rhea" id="RHEA:22508"/>
        <dbReference type="Rhea" id="RHEA-COMP:17339"/>
        <dbReference type="Rhea" id="RHEA-COMP:17340"/>
        <dbReference type="ChEBI" id="CHEBI:33019"/>
        <dbReference type="ChEBI" id="CHEBI:61560"/>
        <dbReference type="ChEBI" id="CHEBI:173112"/>
        <dbReference type="EC" id="2.7.7.49"/>
    </reaction>
</comment>
<comment type="catalytic activity">
    <reaction evidence="14">
        <text>DNA(n) + a 2'-deoxyribonucleoside 5'-triphosphate = DNA(n+1) + diphosphate</text>
        <dbReference type="Rhea" id="RHEA:22508"/>
        <dbReference type="Rhea" id="RHEA-COMP:17339"/>
        <dbReference type="Rhea" id="RHEA-COMP:17340"/>
        <dbReference type="ChEBI" id="CHEBI:33019"/>
        <dbReference type="ChEBI" id="CHEBI:61560"/>
        <dbReference type="ChEBI" id="CHEBI:173112"/>
        <dbReference type="EC" id="2.7.7.7"/>
    </reaction>
</comment>
<evidence type="ECO:0000256" key="11">
    <source>
        <dbReference type="ARBA" id="ARBA00022932"/>
    </source>
</evidence>
<feature type="domain" description="Integrase catalytic" evidence="15">
    <location>
        <begin position="131"/>
        <end position="218"/>
    </location>
</feature>
<dbReference type="GO" id="GO:0006310">
    <property type="term" value="P:DNA recombination"/>
    <property type="evidence" value="ECO:0007669"/>
    <property type="project" value="UniProtKB-KW"/>
</dbReference>
<keyword evidence="17" id="KW-1185">Reference proteome</keyword>
<dbReference type="GO" id="GO:0046872">
    <property type="term" value="F:metal ion binding"/>
    <property type="evidence" value="ECO:0007669"/>
    <property type="project" value="UniProtKB-KW"/>
</dbReference>
<evidence type="ECO:0000256" key="2">
    <source>
        <dbReference type="ARBA" id="ARBA00022695"/>
    </source>
</evidence>
<evidence type="ECO:0000256" key="12">
    <source>
        <dbReference type="ARBA" id="ARBA00023172"/>
    </source>
</evidence>
<keyword evidence="6" id="KW-0378">Hydrolase</keyword>
<gene>
    <name evidence="16" type="ORF">VP01_666g2</name>
</gene>
<evidence type="ECO:0000256" key="14">
    <source>
        <dbReference type="ARBA" id="ARBA00049244"/>
    </source>
</evidence>
<organism evidence="16 17">
    <name type="scientific">Puccinia sorghi</name>
    <dbReference type="NCBI Taxonomy" id="27349"/>
    <lineage>
        <taxon>Eukaryota</taxon>
        <taxon>Fungi</taxon>
        <taxon>Dikarya</taxon>
        <taxon>Basidiomycota</taxon>
        <taxon>Pucciniomycotina</taxon>
        <taxon>Pucciniomycetes</taxon>
        <taxon>Pucciniales</taxon>
        <taxon>Pucciniaceae</taxon>
        <taxon>Puccinia</taxon>
    </lineage>
</organism>
<dbReference type="Gene3D" id="3.30.420.10">
    <property type="entry name" value="Ribonuclease H-like superfamily/Ribonuclease H"/>
    <property type="match status" value="2"/>
</dbReference>
<reference evidence="16 17" key="1">
    <citation type="submission" date="2015-08" db="EMBL/GenBank/DDBJ databases">
        <title>Next Generation Sequencing and Analysis of the Genome of Puccinia sorghi L Schw, the Causal Agent of Maize Common Rust.</title>
        <authorList>
            <person name="Rochi L."/>
            <person name="Burguener G."/>
            <person name="Darino M."/>
            <person name="Turjanski A."/>
            <person name="Kreff E."/>
            <person name="Dieguez M.J."/>
            <person name="Sacco F."/>
        </authorList>
    </citation>
    <scope>NUCLEOTIDE SEQUENCE [LARGE SCALE GENOMIC DNA]</scope>
    <source>
        <strain evidence="16 17">RO10H11247</strain>
    </source>
</reference>
<dbReference type="GO" id="GO:0003887">
    <property type="term" value="F:DNA-directed DNA polymerase activity"/>
    <property type="evidence" value="ECO:0007669"/>
    <property type="project" value="UniProtKB-KW"/>
</dbReference>
<accession>A0A0L6UFQ2</accession>
<dbReference type="InterPro" id="IPR036397">
    <property type="entry name" value="RNaseH_sf"/>
</dbReference>
<dbReference type="PANTHER" id="PTHR42648:SF11">
    <property type="entry name" value="TRANSPOSON TY4-P GAG-POL POLYPROTEIN"/>
    <property type="match status" value="1"/>
</dbReference>
<evidence type="ECO:0000313" key="17">
    <source>
        <dbReference type="Proteomes" id="UP000037035"/>
    </source>
</evidence>